<sequence length="370" mass="42489">MAKPIQEIWELPDLAIPVPKGRLEGILGDECLQDLEQRLGNGFVALSNSKSPSLHQAVLVMEFVRAIHGRKVTYKSIDEFREMCQKKVPLPASRSVVAFLYQTTYTATSAQIHAYFDSVEYLGAQFRPYPHRTEIIWDARKVPDIEVLDEIARSAQNRRFSYRPITCFGNSPCELSEEVITIQKRSTSCASRHVKQVKKSHLLRCSSDKSRLRSEGSEVYFHQKYEPLLMTFGEFRVFVVCFERACALRGREPSIEHIVRTRWSEDKSCVATNVTPTDALWQEIPASPKELHKYVLYVVSCLRQRTDWAKHYESLEVGVRLDVGVSETGLFFVNEITRWYSADFFSSTTLEAPHTQLCDKYATALHSYFP</sequence>
<dbReference type="Proteomes" id="UP001172386">
    <property type="component" value="Unassembled WGS sequence"/>
</dbReference>
<organism evidence="1 2">
    <name type="scientific">Neophaeococcomyces mojaviensis</name>
    <dbReference type="NCBI Taxonomy" id="3383035"/>
    <lineage>
        <taxon>Eukaryota</taxon>
        <taxon>Fungi</taxon>
        <taxon>Dikarya</taxon>
        <taxon>Ascomycota</taxon>
        <taxon>Pezizomycotina</taxon>
        <taxon>Eurotiomycetes</taxon>
        <taxon>Chaetothyriomycetidae</taxon>
        <taxon>Chaetothyriales</taxon>
        <taxon>Chaetothyriales incertae sedis</taxon>
        <taxon>Neophaeococcomyces</taxon>
    </lineage>
</organism>
<reference evidence="1" key="1">
    <citation type="submission" date="2022-10" db="EMBL/GenBank/DDBJ databases">
        <title>Culturing micro-colonial fungi from biological soil crusts in the Mojave desert and describing Neophaeococcomyces mojavensis, and introducing the new genera and species Taxawa tesnikishii.</title>
        <authorList>
            <person name="Kurbessoian T."/>
            <person name="Stajich J.E."/>
        </authorList>
    </citation>
    <scope>NUCLEOTIDE SEQUENCE</scope>
    <source>
        <strain evidence="1">JES_112</strain>
    </source>
</reference>
<name>A0ACC3A204_9EURO</name>
<protein>
    <submittedName>
        <fullName evidence="1">Uncharacterized protein</fullName>
    </submittedName>
</protein>
<evidence type="ECO:0000313" key="1">
    <source>
        <dbReference type="EMBL" id="KAJ9654148.1"/>
    </source>
</evidence>
<accession>A0ACC3A204</accession>
<dbReference type="EMBL" id="JAPDRQ010000130">
    <property type="protein sequence ID" value="KAJ9654148.1"/>
    <property type="molecule type" value="Genomic_DNA"/>
</dbReference>
<evidence type="ECO:0000313" key="2">
    <source>
        <dbReference type="Proteomes" id="UP001172386"/>
    </source>
</evidence>
<comment type="caution">
    <text evidence="1">The sequence shown here is derived from an EMBL/GenBank/DDBJ whole genome shotgun (WGS) entry which is preliminary data.</text>
</comment>
<proteinExistence type="predicted"/>
<keyword evidence="2" id="KW-1185">Reference proteome</keyword>
<gene>
    <name evidence="1" type="ORF">H2198_006767</name>
</gene>